<evidence type="ECO:0000256" key="3">
    <source>
        <dbReference type="ARBA" id="ARBA00022691"/>
    </source>
</evidence>
<dbReference type="Gene3D" id="2.170.270.10">
    <property type="entry name" value="SET domain"/>
    <property type="match status" value="1"/>
</dbReference>
<evidence type="ECO:0000256" key="5">
    <source>
        <dbReference type="ARBA" id="ARBA00044528"/>
    </source>
</evidence>
<dbReference type="GO" id="GO:0032259">
    <property type="term" value="P:methylation"/>
    <property type="evidence" value="ECO:0007669"/>
    <property type="project" value="UniProtKB-KW"/>
</dbReference>
<dbReference type="InterPro" id="IPR046341">
    <property type="entry name" value="SET_dom_sf"/>
</dbReference>
<feature type="compositionally biased region" description="Basic and acidic residues" evidence="7">
    <location>
        <begin position="57"/>
        <end position="71"/>
    </location>
</feature>
<dbReference type="SMART" id="SM00317">
    <property type="entry name" value="SET"/>
    <property type="match status" value="1"/>
</dbReference>
<keyword evidence="2" id="KW-0808">Transferase</keyword>
<reference evidence="10" key="1">
    <citation type="journal article" date="2017" name="Nat. Ecol. Evol.">
        <title>Genome expansion and lineage-specific genetic innovations in the forest pathogenic fungi Armillaria.</title>
        <authorList>
            <person name="Sipos G."/>
            <person name="Prasanna A.N."/>
            <person name="Walter M.C."/>
            <person name="O'Connor E."/>
            <person name="Balint B."/>
            <person name="Krizsan K."/>
            <person name="Kiss B."/>
            <person name="Hess J."/>
            <person name="Varga T."/>
            <person name="Slot J."/>
            <person name="Riley R."/>
            <person name="Boka B."/>
            <person name="Rigling D."/>
            <person name="Barry K."/>
            <person name="Lee J."/>
            <person name="Mihaltcheva S."/>
            <person name="LaButti K."/>
            <person name="Lipzen A."/>
            <person name="Waldron R."/>
            <person name="Moloney N.M."/>
            <person name="Sperisen C."/>
            <person name="Kredics L."/>
            <person name="Vagvoelgyi C."/>
            <person name="Patrignani A."/>
            <person name="Fitzpatrick D."/>
            <person name="Nagy I."/>
            <person name="Doyle S."/>
            <person name="Anderson J.B."/>
            <person name="Grigoriev I.V."/>
            <person name="Gueldener U."/>
            <person name="Muensterkoetter M."/>
            <person name="Nagy L.G."/>
        </authorList>
    </citation>
    <scope>NUCLEOTIDE SEQUENCE [LARGE SCALE GENOMIC DNA]</scope>
    <source>
        <strain evidence="10">C18/9</strain>
    </source>
</reference>
<dbReference type="OMA" id="LMAMYQQ"/>
<dbReference type="SUPFAM" id="SSF82199">
    <property type="entry name" value="SET domain"/>
    <property type="match status" value="1"/>
</dbReference>
<accession>A0A284RAM8</accession>
<evidence type="ECO:0000256" key="6">
    <source>
        <dbReference type="ARBA" id="ARBA00048619"/>
    </source>
</evidence>
<feature type="domain" description="SET" evidence="8">
    <location>
        <begin position="108"/>
        <end position="373"/>
    </location>
</feature>
<evidence type="ECO:0000256" key="2">
    <source>
        <dbReference type="ARBA" id="ARBA00022679"/>
    </source>
</evidence>
<keyword evidence="3" id="KW-0949">S-adenosyl-L-methionine</keyword>
<feature type="region of interest" description="Disordered" evidence="7">
    <location>
        <begin position="56"/>
        <end position="87"/>
    </location>
</feature>
<comment type="catalytic activity">
    <reaction evidence="6">
        <text>L-lysyl-[histone] + S-adenosyl-L-methionine = N(6)-methyl-L-lysyl-[histone] + S-adenosyl-L-homocysteine + H(+)</text>
        <dbReference type="Rhea" id="RHEA:10024"/>
        <dbReference type="Rhea" id="RHEA-COMP:9845"/>
        <dbReference type="Rhea" id="RHEA-COMP:9846"/>
        <dbReference type="ChEBI" id="CHEBI:15378"/>
        <dbReference type="ChEBI" id="CHEBI:29969"/>
        <dbReference type="ChEBI" id="CHEBI:57856"/>
        <dbReference type="ChEBI" id="CHEBI:59789"/>
        <dbReference type="ChEBI" id="CHEBI:61929"/>
    </reaction>
    <physiologicalReaction direction="left-to-right" evidence="6">
        <dbReference type="Rhea" id="RHEA:10025"/>
    </physiologicalReaction>
</comment>
<gene>
    <name evidence="9" type="ORF">ARMOST_09159</name>
</gene>
<dbReference type="Gene3D" id="6.10.140.2220">
    <property type="match status" value="1"/>
</dbReference>
<keyword evidence="10" id="KW-1185">Reference proteome</keyword>
<dbReference type="Proteomes" id="UP000219338">
    <property type="component" value="Unassembled WGS sequence"/>
</dbReference>
<evidence type="ECO:0000256" key="4">
    <source>
        <dbReference type="ARBA" id="ARBA00042380"/>
    </source>
</evidence>
<dbReference type="OrthoDB" id="438641at2759"/>
<evidence type="ECO:0000256" key="1">
    <source>
        <dbReference type="ARBA" id="ARBA00022603"/>
    </source>
</evidence>
<sequence length="436" mass="48362">MSATVPDDETIQSVISSIHSALPGLGTAKLHTAVIDARPEWKGVVGEKRIRRVMANSKKDAETEGPIKENDTLTTKPKTKKKKKAKATARATYPTSSLLPDSALTLPPTVAVRYFDKQKGKGLVALRRIEEGETLWKEDPWILAPEWDIFDLQQRAVACAHCTTPFSQSSALVVSCQHCSARYCTRLCLSRSASTHPLLCPGQNSASVPLLKQARSLAWMALHALSRATARVLLGGEQEWDVVKAMAELGMEERFQKIHVTPERETWKQVWELYVDAFQSPQALKIVAKTKKPLGEQTEKELFSYEGFLRGLGRMSLNLESHGGLYLLHSHLNHSCDPNLSIRHLQQSSALARITVIAKRAILQDEELTITYVDPSLGVTQRRQALREWGFGDCTCSRCDGEAAAADESQETKGDKDGLDLKDLERELKEGLGLWG</sequence>
<dbReference type="PANTHER" id="PTHR46402">
    <property type="entry name" value="SET AND MYND DOMAIN-CONTAINING PROTEIN 5"/>
    <property type="match status" value="1"/>
</dbReference>
<evidence type="ECO:0000313" key="9">
    <source>
        <dbReference type="EMBL" id="SJL05823.1"/>
    </source>
</evidence>
<dbReference type="GO" id="GO:0045814">
    <property type="term" value="P:negative regulation of gene expression, epigenetic"/>
    <property type="evidence" value="ECO:0007669"/>
    <property type="project" value="TreeGrafter"/>
</dbReference>
<proteinExistence type="predicted"/>
<dbReference type="CDD" id="cd20071">
    <property type="entry name" value="SET_SMYD"/>
    <property type="match status" value="1"/>
</dbReference>
<dbReference type="PROSITE" id="PS50280">
    <property type="entry name" value="SET"/>
    <property type="match status" value="1"/>
</dbReference>
<organism evidence="9 10">
    <name type="scientific">Armillaria ostoyae</name>
    <name type="common">Armillaria root rot fungus</name>
    <dbReference type="NCBI Taxonomy" id="47428"/>
    <lineage>
        <taxon>Eukaryota</taxon>
        <taxon>Fungi</taxon>
        <taxon>Dikarya</taxon>
        <taxon>Basidiomycota</taxon>
        <taxon>Agaricomycotina</taxon>
        <taxon>Agaricomycetes</taxon>
        <taxon>Agaricomycetidae</taxon>
        <taxon>Agaricales</taxon>
        <taxon>Marasmiineae</taxon>
        <taxon>Physalacriaceae</taxon>
        <taxon>Armillaria</taxon>
    </lineage>
</organism>
<dbReference type="Pfam" id="PF00856">
    <property type="entry name" value="SET"/>
    <property type="match status" value="1"/>
</dbReference>
<name>A0A284RAM8_ARMOS</name>
<dbReference type="EMBL" id="FUEG01000006">
    <property type="protein sequence ID" value="SJL05823.1"/>
    <property type="molecule type" value="Genomic_DNA"/>
</dbReference>
<dbReference type="GO" id="GO:0042799">
    <property type="term" value="F:histone H4K20 methyltransferase activity"/>
    <property type="evidence" value="ECO:0007669"/>
    <property type="project" value="TreeGrafter"/>
</dbReference>
<evidence type="ECO:0000259" key="8">
    <source>
        <dbReference type="PROSITE" id="PS50280"/>
    </source>
</evidence>
<dbReference type="AlphaFoldDB" id="A0A284RAM8"/>
<dbReference type="PANTHER" id="PTHR46402:SF2">
    <property type="entry name" value="HISTONE-LYSINE N-TRIMETHYLTRANSFERASE SMYD5"/>
    <property type="match status" value="1"/>
</dbReference>
<dbReference type="InterPro" id="IPR001214">
    <property type="entry name" value="SET_dom"/>
</dbReference>
<protein>
    <recommendedName>
        <fullName evidence="5">Histone-lysine N-methyltransferase SET5</fullName>
    </recommendedName>
    <alternativeName>
        <fullName evidence="4">SET domain-containing protein 5</fullName>
    </alternativeName>
</protein>
<evidence type="ECO:0000313" key="10">
    <source>
        <dbReference type="Proteomes" id="UP000219338"/>
    </source>
</evidence>
<dbReference type="Gene3D" id="1.10.220.160">
    <property type="match status" value="1"/>
</dbReference>
<evidence type="ECO:0000256" key="7">
    <source>
        <dbReference type="SAM" id="MobiDB-lite"/>
    </source>
</evidence>
<dbReference type="STRING" id="47428.A0A284RAM8"/>
<keyword evidence="1" id="KW-0489">Methyltransferase</keyword>
<feature type="compositionally biased region" description="Basic residues" evidence="7">
    <location>
        <begin position="77"/>
        <end position="87"/>
    </location>
</feature>